<dbReference type="GO" id="GO:0110001">
    <property type="term" value="C:toxin-antitoxin complex"/>
    <property type="evidence" value="ECO:0007669"/>
    <property type="project" value="InterPro"/>
</dbReference>
<organism evidence="1 2">
    <name type="scientific">Mucilaginibacter gossypiicola</name>
    <dbReference type="NCBI Taxonomy" id="551995"/>
    <lineage>
        <taxon>Bacteria</taxon>
        <taxon>Pseudomonadati</taxon>
        <taxon>Bacteroidota</taxon>
        <taxon>Sphingobacteriia</taxon>
        <taxon>Sphingobacteriales</taxon>
        <taxon>Sphingobacteriaceae</taxon>
        <taxon>Mucilaginibacter</taxon>
    </lineage>
</organism>
<evidence type="ECO:0000313" key="2">
    <source>
        <dbReference type="Proteomes" id="UP000198942"/>
    </source>
</evidence>
<dbReference type="STRING" id="551995.SAMN05192574_105332"/>
<dbReference type="Proteomes" id="UP000198942">
    <property type="component" value="Unassembled WGS sequence"/>
</dbReference>
<keyword evidence="2" id="KW-1185">Reference proteome</keyword>
<dbReference type="GO" id="GO:0004519">
    <property type="term" value="F:endonuclease activity"/>
    <property type="evidence" value="ECO:0007669"/>
    <property type="project" value="InterPro"/>
</dbReference>
<name>A0A1H8M0E1_9SPHI</name>
<dbReference type="GO" id="GO:0003723">
    <property type="term" value="F:RNA binding"/>
    <property type="evidence" value="ECO:0007669"/>
    <property type="project" value="InterPro"/>
</dbReference>
<dbReference type="RefSeq" id="WP_091212178.1">
    <property type="nucleotide sequence ID" value="NZ_FOCL01000005.1"/>
</dbReference>
<reference evidence="2" key="1">
    <citation type="submission" date="2016-10" db="EMBL/GenBank/DDBJ databases">
        <authorList>
            <person name="Varghese N."/>
            <person name="Submissions S."/>
        </authorList>
    </citation>
    <scope>NUCLEOTIDE SEQUENCE [LARGE SCALE GENOMIC DNA]</scope>
    <source>
        <strain evidence="2">Gh-48</strain>
    </source>
</reference>
<accession>A0A1H8M0E1</accession>
<dbReference type="AlphaFoldDB" id="A0A1H8M0E1"/>
<dbReference type="EMBL" id="FOCL01000005">
    <property type="protein sequence ID" value="SEO10809.1"/>
    <property type="molecule type" value="Genomic_DNA"/>
</dbReference>
<protein>
    <submittedName>
        <fullName evidence="1">mRNA interferase HigB</fullName>
    </submittedName>
</protein>
<dbReference type="InterPro" id="IPR018669">
    <property type="entry name" value="Toxin_HigB"/>
</dbReference>
<gene>
    <name evidence="1" type="ORF">SAMN05192574_105332</name>
</gene>
<proteinExistence type="predicted"/>
<dbReference type="Pfam" id="PF09907">
    <property type="entry name" value="HigB_toxin"/>
    <property type="match status" value="1"/>
</dbReference>
<dbReference type="OrthoDB" id="9799912at2"/>
<evidence type="ECO:0000313" key="1">
    <source>
        <dbReference type="EMBL" id="SEO10809.1"/>
    </source>
</evidence>
<sequence>MTIIYQKKLQDFAKKHADAANSISTWRKVVQEAKWEKGTDITADFPKAKLIPAKRARFKITGNKYRLIIELDYADQIVEVRFIGTHSEFDQIDAGTI</sequence>